<keyword evidence="2" id="KW-1185">Reference proteome</keyword>
<dbReference type="Proteomes" id="UP001523262">
    <property type="component" value="Unassembled WGS sequence"/>
</dbReference>
<proteinExistence type="predicted"/>
<dbReference type="EMBL" id="JAMQCR010000001">
    <property type="protein sequence ID" value="MCM2532437.1"/>
    <property type="molecule type" value="Genomic_DNA"/>
</dbReference>
<evidence type="ECO:0000313" key="1">
    <source>
        <dbReference type="EMBL" id="MCM2532437.1"/>
    </source>
</evidence>
<comment type="caution">
    <text evidence="1">The sequence shown here is derived from an EMBL/GenBank/DDBJ whole genome shotgun (WGS) entry which is preliminary data.</text>
</comment>
<evidence type="ECO:0000313" key="2">
    <source>
        <dbReference type="Proteomes" id="UP001523262"/>
    </source>
</evidence>
<organism evidence="1 2">
    <name type="scientific">Neobacillus pocheonensis</name>
    <dbReference type="NCBI Taxonomy" id="363869"/>
    <lineage>
        <taxon>Bacteria</taxon>
        <taxon>Bacillati</taxon>
        <taxon>Bacillota</taxon>
        <taxon>Bacilli</taxon>
        <taxon>Bacillales</taxon>
        <taxon>Bacillaceae</taxon>
        <taxon>Neobacillus</taxon>
    </lineage>
</organism>
<keyword evidence="1" id="KW-0808">Transferase</keyword>
<keyword evidence="1" id="KW-0032">Aminotransferase</keyword>
<reference evidence="1 2" key="1">
    <citation type="submission" date="2022-06" db="EMBL/GenBank/DDBJ databases">
        <authorList>
            <person name="Jeon C.O."/>
        </authorList>
    </citation>
    <scope>NUCLEOTIDE SEQUENCE [LARGE SCALE GENOMIC DNA]</scope>
    <source>
        <strain evidence="1 2">KCTC 13943</strain>
    </source>
</reference>
<accession>A0ABT0W7X9</accession>
<dbReference type="GO" id="GO:0008483">
    <property type="term" value="F:transaminase activity"/>
    <property type="evidence" value="ECO:0007669"/>
    <property type="project" value="UniProtKB-KW"/>
</dbReference>
<sequence>MFHKQMNQFISEVYQKGEKLELFKEEKEFAVKHGLIPTDSEAVIEKDPSARFSDAYIERCDKESENLLASETAAFLNQAITYLKEHKNEFIYVESNWFELIGVDAVSLEVDDVFGTYDVMLGLKVQKKFEKIIKDQLNNRLQGDEDKFDLMFNHDDGLWNLNFTLNNVDGFNEVMSIGEAYQLIYRFLFKLGEAIEV</sequence>
<protein>
    <submittedName>
        <fullName evidence="1">Branched-chain amino acid aminotransferase</fullName>
    </submittedName>
</protein>
<gene>
    <name evidence="1" type="ORF">NDK43_08605</name>
</gene>
<name>A0ABT0W7X9_9BACI</name>